<proteinExistence type="predicted"/>
<reference evidence="1" key="1">
    <citation type="submission" date="2014-11" db="EMBL/GenBank/DDBJ databases">
        <authorList>
            <person name="Amaro Gonzalez C."/>
        </authorList>
    </citation>
    <scope>NUCLEOTIDE SEQUENCE</scope>
</reference>
<name>A0A0E9RHS0_ANGAN</name>
<evidence type="ECO:0000313" key="1">
    <source>
        <dbReference type="EMBL" id="JAH28711.1"/>
    </source>
</evidence>
<organism evidence="1">
    <name type="scientific">Anguilla anguilla</name>
    <name type="common">European freshwater eel</name>
    <name type="synonym">Muraena anguilla</name>
    <dbReference type="NCBI Taxonomy" id="7936"/>
    <lineage>
        <taxon>Eukaryota</taxon>
        <taxon>Metazoa</taxon>
        <taxon>Chordata</taxon>
        <taxon>Craniata</taxon>
        <taxon>Vertebrata</taxon>
        <taxon>Euteleostomi</taxon>
        <taxon>Actinopterygii</taxon>
        <taxon>Neopterygii</taxon>
        <taxon>Teleostei</taxon>
        <taxon>Anguilliformes</taxon>
        <taxon>Anguillidae</taxon>
        <taxon>Anguilla</taxon>
    </lineage>
</organism>
<reference evidence="1" key="2">
    <citation type="journal article" date="2015" name="Fish Shellfish Immunol.">
        <title>Early steps in the European eel (Anguilla anguilla)-Vibrio vulnificus interaction in the gills: Role of the RtxA13 toxin.</title>
        <authorList>
            <person name="Callol A."/>
            <person name="Pajuelo D."/>
            <person name="Ebbesson L."/>
            <person name="Teles M."/>
            <person name="MacKenzie S."/>
            <person name="Amaro C."/>
        </authorList>
    </citation>
    <scope>NUCLEOTIDE SEQUENCE</scope>
</reference>
<protein>
    <submittedName>
        <fullName evidence="1">Uncharacterized protein</fullName>
    </submittedName>
</protein>
<dbReference type="EMBL" id="GBXM01079866">
    <property type="protein sequence ID" value="JAH28711.1"/>
    <property type="molecule type" value="Transcribed_RNA"/>
</dbReference>
<accession>A0A0E9RHS0</accession>
<sequence length="78" mass="9108">MNLLNVGISAVFWRNGRKIACRLRDQTNLSFSTSLSWRLTAKMGCGRVFMIFDIFRDKIKTYFLKLLVLLKINSISYI</sequence>
<dbReference type="AlphaFoldDB" id="A0A0E9RHS0"/>